<dbReference type="AlphaFoldDB" id="A0A317MZ81"/>
<sequence>MSPRKVSLWHRLLARLGLAGPSPAEVAVRPLAGAAPPAPAADPGFCAKRIIPAPAACQAARQQAGTLYAGDAALPALPLHGCDRAHCSCRYESVAERRCGERRSGVDRRAALRFELQKPDRRSGRDRRRNHSGWDGGTI</sequence>
<protein>
    <submittedName>
        <fullName evidence="2">Uncharacterized protein</fullName>
    </submittedName>
</protein>
<evidence type="ECO:0000256" key="1">
    <source>
        <dbReference type="SAM" id="MobiDB-lite"/>
    </source>
</evidence>
<dbReference type="Proteomes" id="UP000246569">
    <property type="component" value="Unassembled WGS sequence"/>
</dbReference>
<keyword evidence="3" id="KW-1185">Reference proteome</keyword>
<feature type="compositionally biased region" description="Basic and acidic residues" evidence="1">
    <location>
        <begin position="110"/>
        <end position="123"/>
    </location>
</feature>
<dbReference type="EMBL" id="QGTJ01000002">
    <property type="protein sequence ID" value="PWV64741.1"/>
    <property type="molecule type" value="Genomic_DNA"/>
</dbReference>
<evidence type="ECO:0000313" key="2">
    <source>
        <dbReference type="EMBL" id="PWV64741.1"/>
    </source>
</evidence>
<gene>
    <name evidence="2" type="ORF">C7443_102394</name>
</gene>
<dbReference type="RefSeq" id="WP_246004542.1">
    <property type="nucleotide sequence ID" value="NZ_QGTJ01000002.1"/>
</dbReference>
<proteinExistence type="predicted"/>
<organism evidence="2 3">
    <name type="scientific">Plasticicumulans acidivorans</name>
    <dbReference type="NCBI Taxonomy" id="886464"/>
    <lineage>
        <taxon>Bacteria</taxon>
        <taxon>Pseudomonadati</taxon>
        <taxon>Pseudomonadota</taxon>
        <taxon>Gammaproteobacteria</taxon>
        <taxon>Candidatus Competibacteraceae</taxon>
        <taxon>Plasticicumulans</taxon>
    </lineage>
</organism>
<accession>A0A317MZ81</accession>
<evidence type="ECO:0000313" key="3">
    <source>
        <dbReference type="Proteomes" id="UP000246569"/>
    </source>
</evidence>
<feature type="region of interest" description="Disordered" evidence="1">
    <location>
        <begin position="110"/>
        <end position="139"/>
    </location>
</feature>
<reference evidence="2 3" key="1">
    <citation type="submission" date="2018-05" db="EMBL/GenBank/DDBJ databases">
        <title>Genomic Encyclopedia of Type Strains, Phase IV (KMG-IV): sequencing the most valuable type-strain genomes for metagenomic binning, comparative biology and taxonomic classification.</title>
        <authorList>
            <person name="Goeker M."/>
        </authorList>
    </citation>
    <scope>NUCLEOTIDE SEQUENCE [LARGE SCALE GENOMIC DNA]</scope>
    <source>
        <strain evidence="2 3">DSM 23606</strain>
    </source>
</reference>
<comment type="caution">
    <text evidence="2">The sequence shown here is derived from an EMBL/GenBank/DDBJ whole genome shotgun (WGS) entry which is preliminary data.</text>
</comment>
<name>A0A317MZ81_9GAMM</name>